<keyword evidence="3" id="KW-0731">Sigma factor</keyword>
<dbReference type="OrthoDB" id="9780326at2"/>
<proteinExistence type="inferred from homology"/>
<evidence type="ECO:0000259" key="5">
    <source>
        <dbReference type="Pfam" id="PF04542"/>
    </source>
</evidence>
<keyword evidence="2" id="KW-0805">Transcription regulation</keyword>
<evidence type="ECO:0008006" key="9">
    <source>
        <dbReference type="Google" id="ProtNLM"/>
    </source>
</evidence>
<dbReference type="AlphaFoldDB" id="A0A363NWE9"/>
<reference evidence="7 8" key="1">
    <citation type="submission" date="2018-04" db="EMBL/GenBank/DDBJ databases">
        <title>Sphingobacterium sp. M46 Genome.</title>
        <authorList>
            <person name="Cheng J."/>
            <person name="Li Y."/>
        </authorList>
    </citation>
    <scope>NUCLEOTIDE SEQUENCE [LARGE SCALE GENOMIC DNA]</scope>
    <source>
        <strain evidence="7 8">M46</strain>
    </source>
</reference>
<dbReference type="GO" id="GO:0006352">
    <property type="term" value="P:DNA-templated transcription initiation"/>
    <property type="evidence" value="ECO:0007669"/>
    <property type="project" value="InterPro"/>
</dbReference>
<keyword evidence="4" id="KW-0804">Transcription</keyword>
<dbReference type="GO" id="GO:0003677">
    <property type="term" value="F:DNA binding"/>
    <property type="evidence" value="ECO:0007669"/>
    <property type="project" value="InterPro"/>
</dbReference>
<dbReference type="InterPro" id="IPR013249">
    <property type="entry name" value="RNA_pol_sigma70_r4_t2"/>
</dbReference>
<dbReference type="InterPro" id="IPR014284">
    <property type="entry name" value="RNA_pol_sigma-70_dom"/>
</dbReference>
<dbReference type="Proteomes" id="UP000250831">
    <property type="component" value="Unassembled WGS sequence"/>
</dbReference>
<dbReference type="RefSeq" id="WP_108633442.1">
    <property type="nucleotide sequence ID" value="NZ_QCXX01000002.1"/>
</dbReference>
<dbReference type="PANTHER" id="PTHR43133:SF45">
    <property type="entry name" value="RNA POLYMERASE ECF-TYPE SIGMA FACTOR"/>
    <property type="match status" value="1"/>
</dbReference>
<accession>A0A363NWE9</accession>
<comment type="similarity">
    <text evidence="1">Belongs to the sigma-70 factor family. ECF subfamily.</text>
</comment>
<dbReference type="InterPro" id="IPR039425">
    <property type="entry name" value="RNA_pol_sigma-70-like"/>
</dbReference>
<dbReference type="SUPFAM" id="SSF88946">
    <property type="entry name" value="Sigma2 domain of RNA polymerase sigma factors"/>
    <property type="match status" value="1"/>
</dbReference>
<dbReference type="SUPFAM" id="SSF88659">
    <property type="entry name" value="Sigma3 and sigma4 domains of RNA polymerase sigma factors"/>
    <property type="match status" value="1"/>
</dbReference>
<dbReference type="PANTHER" id="PTHR43133">
    <property type="entry name" value="RNA POLYMERASE ECF-TYPE SIGMA FACTO"/>
    <property type="match status" value="1"/>
</dbReference>
<dbReference type="InterPro" id="IPR013325">
    <property type="entry name" value="RNA_pol_sigma_r2"/>
</dbReference>
<name>A0A363NWE9_9SPHI</name>
<evidence type="ECO:0000259" key="6">
    <source>
        <dbReference type="Pfam" id="PF08281"/>
    </source>
</evidence>
<gene>
    <name evidence="7" type="ORF">DCO56_09210</name>
</gene>
<sequence>MVSDTNKTSDEKLIEEVFNGNIMSFSILIDRYSSFVFQIVIKITGNREFAEEITQDILLKVYKNLHKFEFKSKFSTWLYRVAYTTTISANRKASKLFLVEDFEQHYSNEIYEEEAEVEWLDKGQLNMAFKKALSDLDEADNLIITLYYLNEQSIDDICTILNLKNSAVKTRLHRARTRLKKLLI</sequence>
<dbReference type="GO" id="GO:0016987">
    <property type="term" value="F:sigma factor activity"/>
    <property type="evidence" value="ECO:0007669"/>
    <property type="project" value="UniProtKB-KW"/>
</dbReference>
<organism evidence="7 8">
    <name type="scientific">Sphingobacterium athyrii</name>
    <dbReference type="NCBI Taxonomy" id="2152717"/>
    <lineage>
        <taxon>Bacteria</taxon>
        <taxon>Pseudomonadati</taxon>
        <taxon>Bacteroidota</taxon>
        <taxon>Sphingobacteriia</taxon>
        <taxon>Sphingobacteriales</taxon>
        <taxon>Sphingobacteriaceae</taxon>
        <taxon>Sphingobacterium</taxon>
    </lineage>
</organism>
<evidence type="ECO:0000256" key="4">
    <source>
        <dbReference type="ARBA" id="ARBA00023163"/>
    </source>
</evidence>
<comment type="caution">
    <text evidence="7">The sequence shown here is derived from an EMBL/GenBank/DDBJ whole genome shotgun (WGS) entry which is preliminary data.</text>
</comment>
<protein>
    <recommendedName>
        <fullName evidence="9">RNA polymerase subunit sigma-70</fullName>
    </recommendedName>
</protein>
<dbReference type="Pfam" id="PF08281">
    <property type="entry name" value="Sigma70_r4_2"/>
    <property type="match status" value="1"/>
</dbReference>
<dbReference type="InterPro" id="IPR036388">
    <property type="entry name" value="WH-like_DNA-bd_sf"/>
</dbReference>
<dbReference type="Pfam" id="PF04542">
    <property type="entry name" value="Sigma70_r2"/>
    <property type="match status" value="1"/>
</dbReference>
<dbReference type="InterPro" id="IPR013324">
    <property type="entry name" value="RNA_pol_sigma_r3/r4-like"/>
</dbReference>
<dbReference type="NCBIfam" id="TIGR02937">
    <property type="entry name" value="sigma70-ECF"/>
    <property type="match status" value="1"/>
</dbReference>
<feature type="domain" description="RNA polymerase sigma-70 region 2" evidence="5">
    <location>
        <begin position="28"/>
        <end position="94"/>
    </location>
</feature>
<keyword evidence="8" id="KW-1185">Reference proteome</keyword>
<dbReference type="Gene3D" id="1.10.1740.10">
    <property type="match status" value="1"/>
</dbReference>
<evidence type="ECO:0000256" key="1">
    <source>
        <dbReference type="ARBA" id="ARBA00010641"/>
    </source>
</evidence>
<dbReference type="CDD" id="cd06171">
    <property type="entry name" value="Sigma70_r4"/>
    <property type="match status" value="1"/>
</dbReference>
<evidence type="ECO:0000256" key="3">
    <source>
        <dbReference type="ARBA" id="ARBA00023082"/>
    </source>
</evidence>
<dbReference type="EMBL" id="QCXX01000002">
    <property type="protein sequence ID" value="PUV25109.1"/>
    <property type="molecule type" value="Genomic_DNA"/>
</dbReference>
<feature type="domain" description="RNA polymerase sigma factor 70 region 4 type 2" evidence="6">
    <location>
        <begin position="128"/>
        <end position="179"/>
    </location>
</feature>
<evidence type="ECO:0000313" key="8">
    <source>
        <dbReference type="Proteomes" id="UP000250831"/>
    </source>
</evidence>
<dbReference type="InterPro" id="IPR007627">
    <property type="entry name" value="RNA_pol_sigma70_r2"/>
</dbReference>
<dbReference type="Gene3D" id="1.10.10.10">
    <property type="entry name" value="Winged helix-like DNA-binding domain superfamily/Winged helix DNA-binding domain"/>
    <property type="match status" value="1"/>
</dbReference>
<evidence type="ECO:0000313" key="7">
    <source>
        <dbReference type="EMBL" id="PUV25109.1"/>
    </source>
</evidence>
<evidence type="ECO:0000256" key="2">
    <source>
        <dbReference type="ARBA" id="ARBA00023015"/>
    </source>
</evidence>